<evidence type="ECO:0000313" key="2">
    <source>
        <dbReference type="Proteomes" id="UP000299102"/>
    </source>
</evidence>
<protein>
    <submittedName>
        <fullName evidence="1">SCAN domain-containing protein 3</fullName>
    </submittedName>
</protein>
<dbReference type="PANTHER" id="PTHR45913">
    <property type="entry name" value="EPM2A-INTERACTING PROTEIN 1"/>
    <property type="match status" value="1"/>
</dbReference>
<name>A0A4C1SBN9_EUMVA</name>
<organism evidence="1 2">
    <name type="scientific">Eumeta variegata</name>
    <name type="common">Bagworm moth</name>
    <name type="synonym">Eumeta japonica</name>
    <dbReference type="NCBI Taxonomy" id="151549"/>
    <lineage>
        <taxon>Eukaryota</taxon>
        <taxon>Metazoa</taxon>
        <taxon>Ecdysozoa</taxon>
        <taxon>Arthropoda</taxon>
        <taxon>Hexapoda</taxon>
        <taxon>Insecta</taxon>
        <taxon>Pterygota</taxon>
        <taxon>Neoptera</taxon>
        <taxon>Endopterygota</taxon>
        <taxon>Lepidoptera</taxon>
        <taxon>Glossata</taxon>
        <taxon>Ditrysia</taxon>
        <taxon>Tineoidea</taxon>
        <taxon>Psychidae</taxon>
        <taxon>Oiketicinae</taxon>
        <taxon>Eumeta</taxon>
    </lineage>
</organism>
<keyword evidence="2" id="KW-1185">Reference proteome</keyword>
<dbReference type="STRING" id="151549.A0A4C1SBN9"/>
<gene>
    <name evidence="1" type="primary">ZBED9</name>
    <name evidence="1" type="ORF">EVAR_40425_1</name>
</gene>
<dbReference type="PANTHER" id="PTHR45913:SF22">
    <property type="entry name" value="SCAN BOX DOMAIN-CONTAINING PROTEIN"/>
    <property type="match status" value="1"/>
</dbReference>
<dbReference type="EMBL" id="BGZK01003288">
    <property type="protein sequence ID" value="GBO99588.1"/>
    <property type="molecule type" value="Genomic_DNA"/>
</dbReference>
<comment type="caution">
    <text evidence="1">The sequence shown here is derived from an EMBL/GenBank/DDBJ whole genome shotgun (WGS) entry which is preliminary data.</text>
</comment>
<dbReference type="AlphaFoldDB" id="A0A4C1SBN9"/>
<dbReference type="Proteomes" id="UP000299102">
    <property type="component" value="Unassembled WGS sequence"/>
</dbReference>
<reference evidence="1 2" key="1">
    <citation type="journal article" date="2019" name="Commun. Biol.">
        <title>The bagworm genome reveals a unique fibroin gene that provides high tensile strength.</title>
        <authorList>
            <person name="Kono N."/>
            <person name="Nakamura H."/>
            <person name="Ohtoshi R."/>
            <person name="Tomita M."/>
            <person name="Numata K."/>
            <person name="Arakawa K."/>
        </authorList>
    </citation>
    <scope>NUCLEOTIDE SEQUENCE [LARGE SCALE GENOMIC DNA]</scope>
</reference>
<evidence type="ECO:0000313" key="1">
    <source>
        <dbReference type="EMBL" id="GBO99588.1"/>
    </source>
</evidence>
<proteinExistence type="predicted"/>
<dbReference type="OrthoDB" id="10068674at2759"/>
<accession>A0A4C1SBN9</accession>
<sequence length="208" mass="24346">MSSDVESFLYDYLRTTHFSIQLDEPTLPGNEALLLAYVGFAMGEEIHEELLFAKTLKTDTKGESIFNVLSDFFNNIRSNALNTRLFAQLCDENDEDFQRSLLHTEVHWMSKAFLGNLKFMKENIGWREFSQFSNLSQVKCLDEDIQTYVQYLIALHDDVEFRFEDILLIEIPLWMISSFNETEVENLILQEELLELSTIEELKVTFKT</sequence>